<dbReference type="PATRIC" id="fig|1230460.4.peg.2126"/>
<keyword evidence="4" id="KW-1185">Reference proteome</keyword>
<reference evidence="3 4" key="1">
    <citation type="journal article" date="2014" name="PLoS Genet.">
        <title>Phylogenetically driven sequencing of extremely halophilic archaea reveals strategies for static and dynamic osmo-response.</title>
        <authorList>
            <person name="Becker E.A."/>
            <person name="Seitzer P.M."/>
            <person name="Tritt A."/>
            <person name="Larsen D."/>
            <person name="Krusor M."/>
            <person name="Yao A.I."/>
            <person name="Wu D."/>
            <person name="Madern D."/>
            <person name="Eisen J.A."/>
            <person name="Darling A.E."/>
            <person name="Facciotti M.T."/>
        </authorList>
    </citation>
    <scope>NUCLEOTIDE SEQUENCE [LARGE SCALE GENOMIC DNA]</scope>
    <source>
        <strain evidence="3 4">JCM 14089</strain>
    </source>
</reference>
<feature type="domain" description="DUF4397" evidence="2">
    <location>
        <begin position="233"/>
        <end position="292"/>
    </location>
</feature>
<dbReference type="eggNOG" id="arCOG06227">
    <property type="taxonomic scope" value="Archaea"/>
</dbReference>
<evidence type="ECO:0000256" key="1">
    <source>
        <dbReference type="SAM" id="MobiDB-lite"/>
    </source>
</evidence>
<feature type="compositionally biased region" description="Acidic residues" evidence="1">
    <location>
        <begin position="177"/>
        <end position="210"/>
    </location>
</feature>
<protein>
    <recommendedName>
        <fullName evidence="2">DUF4397 domain-containing protein</fullName>
    </recommendedName>
</protein>
<feature type="compositionally biased region" description="Acidic residues" evidence="1">
    <location>
        <begin position="356"/>
        <end position="402"/>
    </location>
</feature>
<dbReference type="Pfam" id="PF14344">
    <property type="entry name" value="DUF4397"/>
    <property type="match status" value="2"/>
</dbReference>
<feature type="compositionally biased region" description="Acidic residues" evidence="1">
    <location>
        <begin position="125"/>
        <end position="136"/>
    </location>
</feature>
<gene>
    <name evidence="3" type="ORF">C495_10474</name>
</gene>
<dbReference type="AlphaFoldDB" id="L9W4D6"/>
<dbReference type="InterPro" id="IPR006311">
    <property type="entry name" value="TAT_signal"/>
</dbReference>
<dbReference type="EMBL" id="AOHX01000039">
    <property type="protein sequence ID" value="ELY44320.1"/>
    <property type="molecule type" value="Genomic_DNA"/>
</dbReference>
<dbReference type="OrthoDB" id="187327at2157"/>
<organism evidence="3 4">
    <name type="scientific">Natronorubrum sulfidifaciens JCM 14089</name>
    <dbReference type="NCBI Taxonomy" id="1230460"/>
    <lineage>
        <taxon>Archaea</taxon>
        <taxon>Methanobacteriati</taxon>
        <taxon>Methanobacteriota</taxon>
        <taxon>Stenosarchaea group</taxon>
        <taxon>Halobacteria</taxon>
        <taxon>Halobacteriales</taxon>
        <taxon>Natrialbaceae</taxon>
        <taxon>Natronorubrum</taxon>
    </lineage>
</organism>
<comment type="caution">
    <text evidence="3">The sequence shown here is derived from an EMBL/GenBank/DDBJ whole genome shotgun (WGS) entry which is preliminary data.</text>
</comment>
<feature type="domain" description="DUF4397" evidence="2">
    <location>
        <begin position="50"/>
        <end position="134"/>
    </location>
</feature>
<evidence type="ECO:0000313" key="4">
    <source>
        <dbReference type="Proteomes" id="UP000011661"/>
    </source>
</evidence>
<proteinExistence type="predicted"/>
<feature type="region of interest" description="Disordered" evidence="1">
    <location>
        <begin position="124"/>
        <end position="211"/>
    </location>
</feature>
<feature type="region of interest" description="Disordered" evidence="1">
    <location>
        <begin position="356"/>
        <end position="481"/>
    </location>
</feature>
<name>L9W4D6_9EURY</name>
<dbReference type="InterPro" id="IPR025510">
    <property type="entry name" value="DUF4397"/>
</dbReference>
<sequence>MTLSRRSTIKAIGVIGAGATLSGTALAVSEHEDDERDPEEMPEDEDVGALRVGHFSPDAPNVDVLIDGEQILADVAYDELSPYLEVAPGTYTVTITAAGDPEAVVYEESVSVDAEYYTAAAIGELEGDENGDETALDENGNGYENGDETALDENGNGYENGDEYDDEVSDCETGNGYDDEPNGDEYDGADDETAAETEPADDADEMDEPLETGTFDVLLLVDASPDDVEEGTSQVRVVHASPDAPTVDVRNAADGAPLFEDVSFGEPSGYLPLEPGSYTVDIAPAEADDAEADETGVDDAGVDDTEADETEAADTATDEDGVDDAEQTDAVASADLELEENTAYTAYAIGYLEDAAADADEPVTDEEDGLAAEDEMGDDDEMSTDDTEMDDDEMGEDDEVGEDERPFTVRVAVDGMMADDEPELEEDVGVDDEPDDEPGVDDEPDLEDEADEPVDDTEPTDESAEDDMTDDASDEPVAADD</sequence>
<feature type="compositionally biased region" description="Acidic residues" evidence="1">
    <location>
        <begin position="417"/>
        <end position="481"/>
    </location>
</feature>
<dbReference type="PROSITE" id="PS51318">
    <property type="entry name" value="TAT"/>
    <property type="match status" value="1"/>
</dbReference>
<feature type="region of interest" description="Disordered" evidence="1">
    <location>
        <begin position="286"/>
        <end position="327"/>
    </location>
</feature>
<dbReference type="Proteomes" id="UP000011661">
    <property type="component" value="Unassembled WGS sequence"/>
</dbReference>
<dbReference type="RefSeq" id="WP_008162641.1">
    <property type="nucleotide sequence ID" value="NZ_AOHX01000039.1"/>
</dbReference>
<feature type="compositionally biased region" description="Acidic residues" evidence="1">
    <location>
        <begin position="160"/>
        <end position="170"/>
    </location>
</feature>
<evidence type="ECO:0000259" key="2">
    <source>
        <dbReference type="Pfam" id="PF14344"/>
    </source>
</evidence>
<evidence type="ECO:0000313" key="3">
    <source>
        <dbReference type="EMBL" id="ELY44320.1"/>
    </source>
</evidence>
<accession>L9W4D6</accession>